<protein>
    <submittedName>
        <fullName evidence="1">Haloacid dehalogenase-like hydrolase</fullName>
    </submittedName>
</protein>
<proteinExistence type="predicted"/>
<evidence type="ECO:0000313" key="1">
    <source>
        <dbReference type="EMBL" id="TWD87941.1"/>
    </source>
</evidence>
<keyword evidence="1" id="KW-0378">Hydrolase</keyword>
<accession>A0A561C9S5</accession>
<gene>
    <name evidence="1" type="ORF">FB550_13117</name>
</gene>
<comment type="caution">
    <text evidence="1">The sequence shown here is derived from an EMBL/GenBank/DDBJ whole genome shotgun (WGS) entry which is preliminary data.</text>
</comment>
<dbReference type="Gene3D" id="3.40.50.1000">
    <property type="entry name" value="HAD superfamily/HAD-like"/>
    <property type="match status" value="1"/>
</dbReference>
<organism evidence="1 2">
    <name type="scientific">Neobacillus bataviensis</name>
    <dbReference type="NCBI Taxonomy" id="220685"/>
    <lineage>
        <taxon>Bacteria</taxon>
        <taxon>Bacillati</taxon>
        <taxon>Bacillota</taxon>
        <taxon>Bacilli</taxon>
        <taxon>Bacillales</taxon>
        <taxon>Bacillaceae</taxon>
        <taxon>Neobacillus</taxon>
    </lineage>
</organism>
<dbReference type="Proteomes" id="UP000319671">
    <property type="component" value="Unassembled WGS sequence"/>
</dbReference>
<evidence type="ECO:0000313" key="2">
    <source>
        <dbReference type="Proteomes" id="UP000319671"/>
    </source>
</evidence>
<dbReference type="EMBL" id="VIVN01000031">
    <property type="protein sequence ID" value="TWD87941.1"/>
    <property type="molecule type" value="Genomic_DNA"/>
</dbReference>
<dbReference type="SUPFAM" id="SSF56784">
    <property type="entry name" value="HAD-like"/>
    <property type="match status" value="1"/>
</dbReference>
<dbReference type="AlphaFoldDB" id="A0A561C9S5"/>
<dbReference type="InterPro" id="IPR036412">
    <property type="entry name" value="HAD-like_sf"/>
</dbReference>
<sequence>MDNIKALGIEKHFDVILVSEWERIKKPDPKILREP</sequence>
<name>A0A561C9S5_9BACI</name>
<dbReference type="GO" id="GO:0016787">
    <property type="term" value="F:hydrolase activity"/>
    <property type="evidence" value="ECO:0007669"/>
    <property type="project" value="UniProtKB-KW"/>
</dbReference>
<reference evidence="1 2" key="1">
    <citation type="submission" date="2019-06" db="EMBL/GenBank/DDBJ databases">
        <title>Sorghum-associated microbial communities from plants grown in Nebraska, USA.</title>
        <authorList>
            <person name="Schachtman D."/>
        </authorList>
    </citation>
    <scope>NUCLEOTIDE SEQUENCE [LARGE SCALE GENOMIC DNA]</scope>
    <source>
        <strain evidence="1 2">2482</strain>
    </source>
</reference>
<dbReference type="Pfam" id="PF13419">
    <property type="entry name" value="HAD_2"/>
    <property type="match status" value="1"/>
</dbReference>
<keyword evidence="2" id="KW-1185">Reference proteome</keyword>
<dbReference type="InterPro" id="IPR041492">
    <property type="entry name" value="HAD_2"/>
</dbReference>
<dbReference type="InterPro" id="IPR023214">
    <property type="entry name" value="HAD_sf"/>
</dbReference>